<dbReference type="Proteomes" id="UP001166004">
    <property type="component" value="Unassembled WGS sequence"/>
</dbReference>
<accession>A0ABX1T3P7</accession>
<protein>
    <submittedName>
        <fullName evidence="2">T5orf172 domain-containing protein</fullName>
    </submittedName>
</protein>
<dbReference type="Pfam" id="PF13455">
    <property type="entry name" value="MUG113"/>
    <property type="match status" value="1"/>
</dbReference>
<gene>
    <name evidence="2" type="ORF">VP91_00010300</name>
</gene>
<dbReference type="InterPro" id="IPR018306">
    <property type="entry name" value="Phage_T5_Orf172_DNA-bd"/>
</dbReference>
<sequence length="395" mass="46252">MLDFDNELKKILKDDPLGILKIRKSQSITTDQRLKVSFEEINKFIDENEREPEESIDISERKLFSRLKELKKDFGKASILKDLDRHNLLENVKENITVDDILSNDVLGLLDDDPVNIFDLKNIPKNKNKTDFVARRKPCENFKDYENNFKTMQKEIKEGKRKLITHKEHHLKEGRYFVLDGILLFLEKIEDPIVKEFNDKTQGKRKRLDPRIRCIFENGLESNMYLRSLGKELYNNGSTVIQSNDEALDEFTKGFNGITDKDNATGHIYVLSSLSKKAEINSIRDLYKIGYCTTSIETRIENAENETTFLMAPVKIMSAYKTFNLDPQKFESIIHNFFSERCLDVKIADKKGNYKMPKEWYIVSLNIIDEIIQLTINNQIHNYKFDHLSNKILHL</sequence>
<evidence type="ECO:0000313" key="2">
    <source>
        <dbReference type="EMBL" id="NMN67880.1"/>
    </source>
</evidence>
<dbReference type="EMBL" id="LANA01000002">
    <property type="protein sequence ID" value="NMN67880.1"/>
    <property type="molecule type" value="Genomic_DNA"/>
</dbReference>
<proteinExistence type="predicted"/>
<name>A0ABX1T3P7_PELUQ</name>
<dbReference type="SMART" id="SM00974">
    <property type="entry name" value="T5orf172"/>
    <property type="match status" value="1"/>
</dbReference>
<evidence type="ECO:0000313" key="3">
    <source>
        <dbReference type="Proteomes" id="UP001166004"/>
    </source>
</evidence>
<organism evidence="2 3">
    <name type="scientific">Pelagibacter ubique</name>
    <dbReference type="NCBI Taxonomy" id="198252"/>
    <lineage>
        <taxon>Bacteria</taxon>
        <taxon>Pseudomonadati</taxon>
        <taxon>Pseudomonadota</taxon>
        <taxon>Alphaproteobacteria</taxon>
        <taxon>Candidatus Pelagibacterales</taxon>
        <taxon>Candidatus Pelagibacteraceae</taxon>
        <taxon>Candidatus Pelagibacter</taxon>
    </lineage>
</organism>
<reference evidence="2 3" key="1">
    <citation type="submission" date="2019-07" db="EMBL/GenBank/DDBJ databases">
        <title>SAR11 Genome Evolution.</title>
        <authorList>
            <person name="Giovannoni S."/>
        </authorList>
    </citation>
    <scope>NUCLEOTIDE SEQUENCE [LARGE SCALE GENOMIC DNA]</scope>
    <source>
        <strain evidence="2 3">HTCC9565</strain>
    </source>
</reference>
<keyword evidence="3" id="KW-1185">Reference proteome</keyword>
<comment type="caution">
    <text evidence="2">The sequence shown here is derived from an EMBL/GenBank/DDBJ whole genome shotgun (WGS) entry which is preliminary data.</text>
</comment>
<feature type="domain" description="Bacteriophage T5 Orf172 DNA-binding" evidence="1">
    <location>
        <begin position="281"/>
        <end position="375"/>
    </location>
</feature>
<dbReference type="RefSeq" id="WP_169036380.1">
    <property type="nucleotide sequence ID" value="NZ_LANA01000002.1"/>
</dbReference>
<evidence type="ECO:0000259" key="1">
    <source>
        <dbReference type="SMART" id="SM00974"/>
    </source>
</evidence>